<sequence>MEFKMSNGIAIVHQPVLLMYLLENQAYADDCERQGASKPNYTVLSCRSTVTHQAGDVTPGNVLATLVPFEREITSTTRSPTSGSKRYLSQQPLCLSTAPYSFTKNHLARAKTYVPGPSLSTIRSLQRMKSATLLRTVAPLNRVQRRHITTSNLFLWPKTCFSQHHCQLKFPSIPTTVPSLKLKRKNITHVHRPLLNYELQVYIHLYIFWNLSVDLENIMLASFCEYKQGSRTPLSYLTTTGQACEM</sequence>
<accession>A0ACB6QPL5</accession>
<gene>
    <name evidence="1" type="ORF">BDR25DRAFT_357401</name>
</gene>
<dbReference type="Proteomes" id="UP000799755">
    <property type="component" value="Unassembled WGS sequence"/>
</dbReference>
<proteinExistence type="predicted"/>
<evidence type="ECO:0000313" key="2">
    <source>
        <dbReference type="Proteomes" id="UP000799755"/>
    </source>
</evidence>
<reference evidence="1" key="1">
    <citation type="journal article" date="2020" name="Stud. Mycol.">
        <title>101 Dothideomycetes genomes: a test case for predicting lifestyles and emergence of pathogens.</title>
        <authorList>
            <person name="Haridas S."/>
            <person name="Albert R."/>
            <person name="Binder M."/>
            <person name="Bloem J."/>
            <person name="Labutti K."/>
            <person name="Salamov A."/>
            <person name="Andreopoulos B."/>
            <person name="Baker S."/>
            <person name="Barry K."/>
            <person name="Bills G."/>
            <person name="Bluhm B."/>
            <person name="Cannon C."/>
            <person name="Castanera R."/>
            <person name="Culley D."/>
            <person name="Daum C."/>
            <person name="Ezra D."/>
            <person name="Gonzalez J."/>
            <person name="Henrissat B."/>
            <person name="Kuo A."/>
            <person name="Liang C."/>
            <person name="Lipzen A."/>
            <person name="Lutzoni F."/>
            <person name="Magnuson J."/>
            <person name="Mondo S."/>
            <person name="Nolan M."/>
            <person name="Ohm R."/>
            <person name="Pangilinan J."/>
            <person name="Park H.-J."/>
            <person name="Ramirez L."/>
            <person name="Alfaro M."/>
            <person name="Sun H."/>
            <person name="Tritt A."/>
            <person name="Yoshinaga Y."/>
            <person name="Zwiers L.-H."/>
            <person name="Turgeon B."/>
            <person name="Goodwin S."/>
            <person name="Spatafora J."/>
            <person name="Crous P."/>
            <person name="Grigoriev I."/>
        </authorList>
    </citation>
    <scope>NUCLEOTIDE SEQUENCE</scope>
    <source>
        <strain evidence="1">ATCC 200398</strain>
    </source>
</reference>
<comment type="caution">
    <text evidence="1">The sequence shown here is derived from an EMBL/GenBank/DDBJ whole genome shotgun (WGS) entry which is preliminary data.</text>
</comment>
<organism evidence="1 2">
    <name type="scientific">Lindgomyces ingoldianus</name>
    <dbReference type="NCBI Taxonomy" id="673940"/>
    <lineage>
        <taxon>Eukaryota</taxon>
        <taxon>Fungi</taxon>
        <taxon>Dikarya</taxon>
        <taxon>Ascomycota</taxon>
        <taxon>Pezizomycotina</taxon>
        <taxon>Dothideomycetes</taxon>
        <taxon>Pleosporomycetidae</taxon>
        <taxon>Pleosporales</taxon>
        <taxon>Lindgomycetaceae</taxon>
        <taxon>Lindgomyces</taxon>
    </lineage>
</organism>
<evidence type="ECO:0000313" key="1">
    <source>
        <dbReference type="EMBL" id="KAF2468475.1"/>
    </source>
</evidence>
<protein>
    <submittedName>
        <fullName evidence="1">Uncharacterized protein</fullName>
    </submittedName>
</protein>
<dbReference type="EMBL" id="MU003515">
    <property type="protein sequence ID" value="KAF2468475.1"/>
    <property type="molecule type" value="Genomic_DNA"/>
</dbReference>
<name>A0ACB6QPL5_9PLEO</name>
<keyword evidence="2" id="KW-1185">Reference proteome</keyword>